<dbReference type="AlphaFoldDB" id="A0A2P6Q8N8"/>
<evidence type="ECO:0000313" key="3">
    <source>
        <dbReference type="Proteomes" id="UP000238479"/>
    </source>
</evidence>
<dbReference type="GO" id="GO:0003680">
    <property type="term" value="F:minor groove of adenine-thymine-rich DNA binding"/>
    <property type="evidence" value="ECO:0007669"/>
    <property type="project" value="InterPro"/>
</dbReference>
<evidence type="ECO:0000256" key="1">
    <source>
        <dbReference type="SAM" id="MobiDB-lite"/>
    </source>
</evidence>
<dbReference type="PANTHER" id="PTHR31100:SF69">
    <property type="entry name" value="AT-HOOK MOTIF NUCLEAR-LOCALIZED PROTEIN 17-RELATED"/>
    <property type="match status" value="1"/>
</dbReference>
<name>A0A2P6Q8N8_ROSCH</name>
<dbReference type="InterPro" id="IPR014476">
    <property type="entry name" value="AHL15-29"/>
</dbReference>
<organism evidence="2 3">
    <name type="scientific">Rosa chinensis</name>
    <name type="common">China rose</name>
    <dbReference type="NCBI Taxonomy" id="74649"/>
    <lineage>
        <taxon>Eukaryota</taxon>
        <taxon>Viridiplantae</taxon>
        <taxon>Streptophyta</taxon>
        <taxon>Embryophyta</taxon>
        <taxon>Tracheophyta</taxon>
        <taxon>Spermatophyta</taxon>
        <taxon>Magnoliopsida</taxon>
        <taxon>eudicotyledons</taxon>
        <taxon>Gunneridae</taxon>
        <taxon>Pentapetalae</taxon>
        <taxon>rosids</taxon>
        <taxon>fabids</taxon>
        <taxon>Rosales</taxon>
        <taxon>Rosaceae</taxon>
        <taxon>Rosoideae</taxon>
        <taxon>Rosoideae incertae sedis</taxon>
        <taxon>Rosa</taxon>
    </lineage>
</organism>
<feature type="region of interest" description="Disordered" evidence="1">
    <location>
        <begin position="1"/>
        <end position="97"/>
    </location>
</feature>
<proteinExistence type="predicted"/>
<feature type="compositionally biased region" description="Basic residues" evidence="1">
    <location>
        <begin position="20"/>
        <end position="44"/>
    </location>
</feature>
<dbReference type="GO" id="GO:0003700">
    <property type="term" value="F:DNA-binding transcription factor activity"/>
    <property type="evidence" value="ECO:0007669"/>
    <property type="project" value="TreeGrafter"/>
</dbReference>
<gene>
    <name evidence="2" type="ORF">RchiOBHm_Chr5g0025921</name>
</gene>
<comment type="caution">
    <text evidence="2">The sequence shown here is derived from an EMBL/GenBank/DDBJ whole genome shotgun (WGS) entry which is preliminary data.</text>
</comment>
<sequence>MKGEYGGGDTKSETQNMFSKLHHHNNPQSHPHPHHPQRQYHHHFSNPFQITPVRECQLQTSEVVRRPRGRPPGSKNKPKPPVIITRDTEPAMSPYIL</sequence>
<dbReference type="EMBL" id="PDCK01000043">
    <property type="protein sequence ID" value="PRQ30552.1"/>
    <property type="molecule type" value="Genomic_DNA"/>
</dbReference>
<dbReference type="GO" id="GO:0005634">
    <property type="term" value="C:nucleus"/>
    <property type="evidence" value="ECO:0007669"/>
    <property type="project" value="TreeGrafter"/>
</dbReference>
<dbReference type="Proteomes" id="UP000238479">
    <property type="component" value="Chromosome 5"/>
</dbReference>
<dbReference type="Gramene" id="PRQ30552">
    <property type="protein sequence ID" value="PRQ30552"/>
    <property type="gene ID" value="RchiOBHm_Chr5g0025921"/>
</dbReference>
<keyword evidence="3" id="KW-1185">Reference proteome</keyword>
<evidence type="ECO:0008006" key="4">
    <source>
        <dbReference type="Google" id="ProtNLM"/>
    </source>
</evidence>
<dbReference type="PANTHER" id="PTHR31100">
    <property type="entry name" value="AT-HOOK MOTIF NUCLEAR-LOCALIZED PROTEIN 15"/>
    <property type="match status" value="1"/>
</dbReference>
<evidence type="ECO:0000313" key="2">
    <source>
        <dbReference type="EMBL" id="PRQ30552.1"/>
    </source>
</evidence>
<accession>A0A2P6Q8N8</accession>
<protein>
    <recommendedName>
        <fullName evidence="4">AT-hook motif nuclear-localized protein</fullName>
    </recommendedName>
</protein>
<reference evidence="2 3" key="1">
    <citation type="journal article" date="2018" name="Nat. Genet.">
        <title>The Rosa genome provides new insights in the design of modern roses.</title>
        <authorList>
            <person name="Bendahmane M."/>
        </authorList>
    </citation>
    <scope>NUCLEOTIDE SEQUENCE [LARGE SCALE GENOMIC DNA]</scope>
    <source>
        <strain evidence="3">cv. Old Blush</strain>
    </source>
</reference>
<dbReference type="STRING" id="74649.A0A2P6Q8N8"/>